<evidence type="ECO:0000259" key="2">
    <source>
        <dbReference type="Pfam" id="PF13453"/>
    </source>
</evidence>
<dbReference type="InterPro" id="IPR027392">
    <property type="entry name" value="TF_Znf"/>
</dbReference>
<protein>
    <recommendedName>
        <fullName evidence="2">Transcription factor zinc-finger domain-containing protein</fullName>
    </recommendedName>
</protein>
<evidence type="ECO:0000313" key="4">
    <source>
        <dbReference type="Proteomes" id="UP000183376"/>
    </source>
</evidence>
<accession>A0A1G9T7X1</accession>
<feature type="region of interest" description="Disordered" evidence="1">
    <location>
        <begin position="35"/>
        <end position="106"/>
    </location>
</feature>
<dbReference type="eggNOG" id="COG3809">
    <property type="taxonomic scope" value="Bacteria"/>
</dbReference>
<sequence>MQTVDRQGVHIEQCTGCRGIFLDRGELEQIAAAEQRYYNAAPPPPYAGGHPGHHDSPRPYRGHHDSPRPYRGGYHDSPRPYHGGHHDSPRPYGHKKKKSFFDQLFD</sequence>
<feature type="compositionally biased region" description="Basic and acidic residues" evidence="1">
    <location>
        <begin position="52"/>
        <end position="89"/>
    </location>
</feature>
<keyword evidence="4" id="KW-1185">Reference proteome</keyword>
<gene>
    <name evidence="3" type="ORF">SAMN04489726_1617</name>
</gene>
<dbReference type="STRING" id="211114.SAMN04489726_1617"/>
<evidence type="ECO:0000313" key="3">
    <source>
        <dbReference type="EMBL" id="SDM43764.1"/>
    </source>
</evidence>
<dbReference type="Pfam" id="PF13453">
    <property type="entry name" value="Zn_ribbon_TFIIB"/>
    <property type="match status" value="1"/>
</dbReference>
<proteinExistence type="predicted"/>
<dbReference type="EMBL" id="LT629701">
    <property type="protein sequence ID" value="SDM43764.1"/>
    <property type="molecule type" value="Genomic_DNA"/>
</dbReference>
<organism evidence="3 4">
    <name type="scientific">Allokutzneria albata</name>
    <name type="common">Kibdelosporangium albatum</name>
    <dbReference type="NCBI Taxonomy" id="211114"/>
    <lineage>
        <taxon>Bacteria</taxon>
        <taxon>Bacillati</taxon>
        <taxon>Actinomycetota</taxon>
        <taxon>Actinomycetes</taxon>
        <taxon>Pseudonocardiales</taxon>
        <taxon>Pseudonocardiaceae</taxon>
        <taxon>Allokutzneria</taxon>
    </lineage>
</organism>
<evidence type="ECO:0000256" key="1">
    <source>
        <dbReference type="SAM" id="MobiDB-lite"/>
    </source>
</evidence>
<dbReference type="Proteomes" id="UP000183376">
    <property type="component" value="Chromosome I"/>
</dbReference>
<reference evidence="3 4" key="1">
    <citation type="submission" date="2016-10" db="EMBL/GenBank/DDBJ databases">
        <authorList>
            <person name="de Groot N.N."/>
        </authorList>
    </citation>
    <scope>NUCLEOTIDE SEQUENCE [LARGE SCALE GENOMIC DNA]</scope>
    <source>
        <strain evidence="3 4">DSM 44149</strain>
    </source>
</reference>
<feature type="domain" description="Transcription factor zinc-finger" evidence="2">
    <location>
        <begin position="1"/>
        <end position="32"/>
    </location>
</feature>
<dbReference type="AlphaFoldDB" id="A0A1G9T7X1"/>
<name>A0A1G9T7X1_ALLAB</name>